<name>A0A382L566_9ZZZZ</name>
<dbReference type="AlphaFoldDB" id="A0A382L566"/>
<dbReference type="InterPro" id="IPR025197">
    <property type="entry name" value="DUF4116"/>
</dbReference>
<dbReference type="EMBL" id="UINC01084797">
    <property type="protein sequence ID" value="SVC31779.1"/>
    <property type="molecule type" value="Genomic_DNA"/>
</dbReference>
<feature type="domain" description="DUF4116" evidence="1">
    <location>
        <begin position="21"/>
        <end position="57"/>
    </location>
</feature>
<evidence type="ECO:0000259" key="1">
    <source>
        <dbReference type="Pfam" id="PF13475"/>
    </source>
</evidence>
<organism evidence="2">
    <name type="scientific">marine metagenome</name>
    <dbReference type="NCBI Taxonomy" id="408172"/>
    <lineage>
        <taxon>unclassified sequences</taxon>
        <taxon>metagenomes</taxon>
        <taxon>ecological metagenomes</taxon>
    </lineage>
</organism>
<accession>A0A382L566</accession>
<feature type="non-terminal residue" evidence="2">
    <location>
        <position position="87"/>
    </location>
</feature>
<evidence type="ECO:0000313" key="2">
    <source>
        <dbReference type="EMBL" id="SVC31779.1"/>
    </source>
</evidence>
<gene>
    <name evidence="2" type="ORF">METZ01_LOCUS284633</name>
</gene>
<proteinExistence type="predicted"/>
<feature type="domain" description="DUF4116" evidence="1">
    <location>
        <begin position="67"/>
        <end position="87"/>
    </location>
</feature>
<sequence>MTETITDKTEAIAAINDYGTGYAFDHMSDELKADKEVIMAAVQENADSLKFASDELKADKEVVMAAGSALEYASDELKADKEVVMAA</sequence>
<dbReference type="Pfam" id="PF13475">
    <property type="entry name" value="DUF4116"/>
    <property type="match status" value="2"/>
</dbReference>
<protein>
    <recommendedName>
        <fullName evidence="1">DUF4116 domain-containing protein</fullName>
    </recommendedName>
</protein>
<reference evidence="2" key="1">
    <citation type="submission" date="2018-05" db="EMBL/GenBank/DDBJ databases">
        <authorList>
            <person name="Lanie J.A."/>
            <person name="Ng W.-L."/>
            <person name="Kazmierczak K.M."/>
            <person name="Andrzejewski T.M."/>
            <person name="Davidsen T.M."/>
            <person name="Wayne K.J."/>
            <person name="Tettelin H."/>
            <person name="Glass J.I."/>
            <person name="Rusch D."/>
            <person name="Podicherti R."/>
            <person name="Tsui H.-C.T."/>
            <person name="Winkler M.E."/>
        </authorList>
    </citation>
    <scope>NUCLEOTIDE SEQUENCE</scope>
</reference>